<sequence>MDEIDIGGIPVPDRGPLFLTVLAIHVAAGLTCATCGAAAALSRKGAARHRRFGRIYLWALGVVFASMSVMSVIRRNHNAHLFVIGAAAFALAMVGYLSRRRRPYLHIAGLGGSYAALLTGFYVDKGPHLPGRDRLPAWTYWVLPSLIGLPVIARAIGRRQPAEGVTSC</sequence>
<feature type="transmembrane region" description="Helical" evidence="1">
    <location>
        <begin position="135"/>
        <end position="153"/>
    </location>
</feature>
<dbReference type="EMBL" id="VCKX01000017">
    <property type="protein sequence ID" value="TMR37333.1"/>
    <property type="molecule type" value="Genomic_DNA"/>
</dbReference>
<keyword evidence="1" id="KW-0472">Membrane</keyword>
<feature type="transmembrane region" description="Helical" evidence="1">
    <location>
        <begin position="53"/>
        <end position="73"/>
    </location>
</feature>
<dbReference type="Proteomes" id="UP000306628">
    <property type="component" value="Unassembled WGS sequence"/>
</dbReference>
<organism evidence="2 3">
    <name type="scientific">Nonomuraea zeae</name>
    <dbReference type="NCBI Taxonomy" id="1642303"/>
    <lineage>
        <taxon>Bacteria</taxon>
        <taxon>Bacillati</taxon>
        <taxon>Actinomycetota</taxon>
        <taxon>Actinomycetes</taxon>
        <taxon>Streptosporangiales</taxon>
        <taxon>Streptosporangiaceae</taxon>
        <taxon>Nonomuraea</taxon>
    </lineage>
</organism>
<name>A0A5S4GWJ0_9ACTN</name>
<proteinExistence type="predicted"/>
<accession>A0A5S4GWJ0</accession>
<feature type="transmembrane region" description="Helical" evidence="1">
    <location>
        <begin position="104"/>
        <end position="123"/>
    </location>
</feature>
<reference evidence="2 3" key="1">
    <citation type="submission" date="2019-05" db="EMBL/GenBank/DDBJ databases">
        <title>Draft genome sequence of Nonomuraea zeae DSM 100528.</title>
        <authorList>
            <person name="Saricaoglu S."/>
            <person name="Isik K."/>
        </authorList>
    </citation>
    <scope>NUCLEOTIDE SEQUENCE [LARGE SCALE GENOMIC DNA]</scope>
    <source>
        <strain evidence="2 3">DSM 100528</strain>
    </source>
</reference>
<comment type="caution">
    <text evidence="2">The sequence shown here is derived from an EMBL/GenBank/DDBJ whole genome shotgun (WGS) entry which is preliminary data.</text>
</comment>
<evidence type="ECO:0000256" key="1">
    <source>
        <dbReference type="SAM" id="Phobius"/>
    </source>
</evidence>
<dbReference type="RefSeq" id="WP_138689014.1">
    <property type="nucleotide sequence ID" value="NZ_JBHSAZ010000002.1"/>
</dbReference>
<gene>
    <name evidence="2" type="ORF">ETD85_08295</name>
</gene>
<dbReference type="OrthoDB" id="8232231at2"/>
<feature type="transmembrane region" description="Helical" evidence="1">
    <location>
        <begin position="79"/>
        <end position="97"/>
    </location>
</feature>
<dbReference type="AlphaFoldDB" id="A0A5S4GWJ0"/>
<feature type="transmembrane region" description="Helical" evidence="1">
    <location>
        <begin position="17"/>
        <end position="41"/>
    </location>
</feature>
<evidence type="ECO:0000313" key="2">
    <source>
        <dbReference type="EMBL" id="TMR37333.1"/>
    </source>
</evidence>
<keyword evidence="1" id="KW-1133">Transmembrane helix</keyword>
<protein>
    <submittedName>
        <fullName evidence="2">DUF2306 domain-containing protein</fullName>
    </submittedName>
</protein>
<keyword evidence="3" id="KW-1185">Reference proteome</keyword>
<keyword evidence="1" id="KW-0812">Transmembrane</keyword>
<evidence type="ECO:0000313" key="3">
    <source>
        <dbReference type="Proteomes" id="UP000306628"/>
    </source>
</evidence>